<proteinExistence type="predicted"/>
<dbReference type="AlphaFoldDB" id="A0A645BZM8"/>
<feature type="region of interest" description="Disordered" evidence="1">
    <location>
        <begin position="38"/>
        <end position="66"/>
    </location>
</feature>
<organism evidence="2">
    <name type="scientific">bioreactor metagenome</name>
    <dbReference type="NCBI Taxonomy" id="1076179"/>
    <lineage>
        <taxon>unclassified sequences</taxon>
        <taxon>metagenomes</taxon>
        <taxon>ecological metagenomes</taxon>
    </lineage>
</organism>
<reference evidence="2" key="1">
    <citation type="submission" date="2019-08" db="EMBL/GenBank/DDBJ databases">
        <authorList>
            <person name="Kucharzyk K."/>
            <person name="Murdoch R.W."/>
            <person name="Higgins S."/>
            <person name="Loffler F."/>
        </authorList>
    </citation>
    <scope>NUCLEOTIDE SEQUENCE</scope>
</reference>
<dbReference type="EMBL" id="VSSQ01022324">
    <property type="protein sequence ID" value="MPM68563.1"/>
    <property type="molecule type" value="Genomic_DNA"/>
</dbReference>
<sequence>MQIVQLGGNPVEVSPSVAIRVEKALWIDLVDNGVLPPLGHIDSPALLSDPEQGNQNAQADDPEDQVVDADLPAQQVVAEQRE</sequence>
<gene>
    <name evidence="2" type="ORF">SDC9_115496</name>
</gene>
<name>A0A645BZM8_9ZZZZ</name>
<comment type="caution">
    <text evidence="2">The sequence shown here is derived from an EMBL/GenBank/DDBJ whole genome shotgun (WGS) entry which is preliminary data.</text>
</comment>
<evidence type="ECO:0000313" key="2">
    <source>
        <dbReference type="EMBL" id="MPM68563.1"/>
    </source>
</evidence>
<evidence type="ECO:0000256" key="1">
    <source>
        <dbReference type="SAM" id="MobiDB-lite"/>
    </source>
</evidence>
<accession>A0A645BZM8</accession>
<protein>
    <submittedName>
        <fullName evidence="2">Uncharacterized protein</fullName>
    </submittedName>
</protein>